<organism evidence="2 3">
    <name type="scientific">Shackletoniella antarctica</name>
    <dbReference type="NCBI Taxonomy" id="268115"/>
    <lineage>
        <taxon>Bacteria</taxon>
        <taxon>Bacillati</taxon>
        <taxon>Cyanobacteriota</taxon>
        <taxon>Cyanophyceae</taxon>
        <taxon>Oculatellales</taxon>
        <taxon>Oculatellaceae</taxon>
        <taxon>Shackletoniella</taxon>
    </lineage>
</organism>
<reference evidence="2 3" key="2">
    <citation type="submission" date="2018-06" db="EMBL/GenBank/DDBJ databases">
        <title>Metagenomic assembly of (sub)arctic Cyanobacteria and their associated microbiome from non-axenic cultures.</title>
        <authorList>
            <person name="Baurain D."/>
        </authorList>
    </citation>
    <scope>NUCLEOTIDE SEQUENCE [LARGE SCALE GENOMIC DNA]</scope>
    <source>
        <strain evidence="2">ULC041bin1</strain>
    </source>
</reference>
<dbReference type="EMBL" id="QBMN01000030">
    <property type="protein sequence ID" value="PZO43183.1"/>
    <property type="molecule type" value="Genomic_DNA"/>
</dbReference>
<accession>A0A2W4WDM8</accession>
<gene>
    <name evidence="2" type="ORF">DCF17_06270</name>
</gene>
<dbReference type="PANTHER" id="PTHR47089">
    <property type="entry name" value="ABC TRANSPORTER, PERMEASE PROTEIN"/>
    <property type="match status" value="1"/>
</dbReference>
<evidence type="ECO:0000313" key="3">
    <source>
        <dbReference type="Proteomes" id="UP000249081"/>
    </source>
</evidence>
<name>A0A2W4WDM8_9CYAN</name>
<sequence>MGDRWRSLLEKICIPVGALVAALVIFGLFCALAGANPLGVYYSIYRAAFGSWSSFQNTLIQASPLMLSALCTALPARLGLVIIGNEGALVLGGLAAVA</sequence>
<dbReference type="AlphaFoldDB" id="A0A2W4WDM8"/>
<keyword evidence="1" id="KW-0812">Transmembrane</keyword>
<proteinExistence type="predicted"/>
<reference evidence="3" key="1">
    <citation type="submission" date="2018-04" db="EMBL/GenBank/DDBJ databases">
        <authorList>
            <person name="Cornet L."/>
        </authorList>
    </citation>
    <scope>NUCLEOTIDE SEQUENCE [LARGE SCALE GENOMIC DNA]</scope>
</reference>
<comment type="caution">
    <text evidence="2">The sequence shown here is derived from an EMBL/GenBank/DDBJ whole genome shotgun (WGS) entry which is preliminary data.</text>
</comment>
<feature type="non-terminal residue" evidence="2">
    <location>
        <position position="98"/>
    </location>
</feature>
<evidence type="ECO:0000256" key="1">
    <source>
        <dbReference type="SAM" id="Phobius"/>
    </source>
</evidence>
<feature type="transmembrane region" description="Helical" evidence="1">
    <location>
        <begin position="12"/>
        <end position="35"/>
    </location>
</feature>
<protein>
    <submittedName>
        <fullName evidence="2">ABC transporter permease</fullName>
    </submittedName>
</protein>
<dbReference type="Proteomes" id="UP000249081">
    <property type="component" value="Unassembled WGS sequence"/>
</dbReference>
<evidence type="ECO:0000313" key="2">
    <source>
        <dbReference type="EMBL" id="PZO43183.1"/>
    </source>
</evidence>
<keyword evidence="1" id="KW-0472">Membrane</keyword>
<dbReference type="PANTHER" id="PTHR47089:SF1">
    <property type="entry name" value="GUANOSINE ABC TRANSPORTER PERMEASE PROTEIN NUPP"/>
    <property type="match status" value="1"/>
</dbReference>
<keyword evidence="1" id="KW-1133">Transmembrane helix</keyword>